<dbReference type="EMBL" id="CM037614">
    <property type="protein sequence ID" value="KAH8016234.1"/>
    <property type="molecule type" value="Genomic_DNA"/>
</dbReference>
<evidence type="ECO:0000313" key="1">
    <source>
        <dbReference type="EMBL" id="KAH8016234.1"/>
    </source>
</evidence>
<keyword evidence="2" id="KW-1185">Reference proteome</keyword>
<protein>
    <submittedName>
        <fullName evidence="1">Uncharacterized protein</fullName>
    </submittedName>
</protein>
<dbReference type="Proteomes" id="UP000827872">
    <property type="component" value="Linkage Group LG01"/>
</dbReference>
<evidence type="ECO:0000313" key="2">
    <source>
        <dbReference type="Proteomes" id="UP000827872"/>
    </source>
</evidence>
<comment type="caution">
    <text evidence="1">The sequence shown here is derived from an EMBL/GenBank/DDBJ whole genome shotgun (WGS) entry which is preliminary data.</text>
</comment>
<proteinExistence type="predicted"/>
<organism evidence="1 2">
    <name type="scientific">Sphaerodactylus townsendi</name>
    <dbReference type="NCBI Taxonomy" id="933632"/>
    <lineage>
        <taxon>Eukaryota</taxon>
        <taxon>Metazoa</taxon>
        <taxon>Chordata</taxon>
        <taxon>Craniata</taxon>
        <taxon>Vertebrata</taxon>
        <taxon>Euteleostomi</taxon>
        <taxon>Lepidosauria</taxon>
        <taxon>Squamata</taxon>
        <taxon>Bifurcata</taxon>
        <taxon>Gekkota</taxon>
        <taxon>Sphaerodactylidae</taxon>
        <taxon>Sphaerodactylus</taxon>
    </lineage>
</organism>
<reference evidence="1" key="1">
    <citation type="submission" date="2021-08" db="EMBL/GenBank/DDBJ databases">
        <title>The first chromosome-level gecko genome reveals the dynamic sex chromosomes of Neotropical dwarf geckos (Sphaerodactylidae: Sphaerodactylus).</title>
        <authorList>
            <person name="Pinto B.J."/>
            <person name="Keating S.E."/>
            <person name="Gamble T."/>
        </authorList>
    </citation>
    <scope>NUCLEOTIDE SEQUENCE</scope>
    <source>
        <strain evidence="1">TG3544</strain>
    </source>
</reference>
<gene>
    <name evidence="1" type="ORF">K3G42_014785</name>
</gene>
<name>A0ACB8G980_9SAUR</name>
<accession>A0ACB8G980</accession>
<sequence length="149" mass="16505">MADDPMAGPNQKCLIMTYYSSKENYRCPLDSEDIYNGTQAPNGNPGYYDLEAQDLGIWHVPNKTPMKQWRYLPLEMNLLLASFISECLMLRKQPWPTALGLKSPDATQNITALAEGDIWQKGILVSVGTSLPLTGMATGHTMAAALLKR</sequence>